<keyword evidence="5 10" id="KW-0378">Hydrolase</keyword>
<keyword evidence="7" id="KW-0482">Metalloprotease</keyword>
<dbReference type="InterPro" id="IPR009045">
    <property type="entry name" value="Zn_M74/Hedgehog-like"/>
</dbReference>
<keyword evidence="1" id="KW-0645">Protease</keyword>
<evidence type="ECO:0000256" key="4">
    <source>
        <dbReference type="ARBA" id="ARBA00022764"/>
    </source>
</evidence>
<keyword evidence="2" id="KW-0479">Metal-binding</keyword>
<evidence type="ECO:0000256" key="6">
    <source>
        <dbReference type="ARBA" id="ARBA00022833"/>
    </source>
</evidence>
<protein>
    <submittedName>
        <fullName evidence="10">Penicillin-insensitive murein endopeptidase</fullName>
        <ecNumber evidence="10">3.4.24.-</ecNumber>
    </submittedName>
</protein>
<dbReference type="Proteomes" id="UP001429580">
    <property type="component" value="Unassembled WGS sequence"/>
</dbReference>
<evidence type="ECO:0000256" key="8">
    <source>
        <dbReference type="SAM" id="MobiDB-lite"/>
    </source>
</evidence>
<dbReference type="RefSeq" id="WP_166952306.1">
    <property type="nucleotide sequence ID" value="NZ_JAASQI010000004.1"/>
</dbReference>
<reference evidence="10 11" key="1">
    <citation type="submission" date="2020-03" db="EMBL/GenBank/DDBJ databases">
        <title>Genomic Encyclopedia of Type Strains, Phase IV (KMG-IV): sequencing the most valuable type-strain genomes for metagenomic binning, comparative biology and taxonomic classification.</title>
        <authorList>
            <person name="Goeker M."/>
        </authorList>
    </citation>
    <scope>NUCLEOTIDE SEQUENCE [LARGE SCALE GENOMIC DNA]</scope>
    <source>
        <strain evidence="10 11">DSM 103870</strain>
    </source>
</reference>
<feature type="chain" id="PRO_5047111293" evidence="9">
    <location>
        <begin position="29"/>
        <end position="310"/>
    </location>
</feature>
<sequence length="310" mass="33359">MRPSSTFLFSILLSAAVTAGGLLSPAMAQDNARQEAARRQAVLKTLPGDAARRLFGQVETPSGGPAQVYGFYSKGCVAGAVELPADGATWQVMRPSRNRAFGHPSLITFIEKIAAGAPAAAGWPGLLVGDIGQPRGGPMLTGHASHQIGIDADIWLTPAPSRRLAVSERDNLSATNVVAGDWNDIDPGRWTAAHHRLLRYVAGRPEVARLFVNPAIKKALCREADGDRRWLSKVRPAPGHNYHFHIRLACPRGSAACRNQDPPPADDGCGKELAWWFSEEARRPKKQTPPPPPLRLADLPPQCRAVLEAP</sequence>
<evidence type="ECO:0000256" key="2">
    <source>
        <dbReference type="ARBA" id="ARBA00022723"/>
    </source>
</evidence>
<dbReference type="EC" id="3.4.24.-" evidence="10"/>
<keyword evidence="4" id="KW-0574">Periplasm</keyword>
<name>A0ABX0UZE9_9HYPH</name>
<keyword evidence="6" id="KW-0862">Zinc</keyword>
<accession>A0ABX0UZE9</accession>
<feature type="region of interest" description="Disordered" evidence="8">
    <location>
        <begin position="280"/>
        <end position="301"/>
    </location>
</feature>
<dbReference type="PIRSF" id="PIRSF018455">
    <property type="entry name" value="MepA"/>
    <property type="match status" value="1"/>
</dbReference>
<dbReference type="GO" id="GO:0016787">
    <property type="term" value="F:hydrolase activity"/>
    <property type="evidence" value="ECO:0007669"/>
    <property type="project" value="UniProtKB-KW"/>
</dbReference>
<dbReference type="SUPFAM" id="SSF55166">
    <property type="entry name" value="Hedgehog/DD-peptidase"/>
    <property type="match status" value="1"/>
</dbReference>
<keyword evidence="3 9" id="KW-0732">Signal</keyword>
<evidence type="ECO:0000313" key="11">
    <source>
        <dbReference type="Proteomes" id="UP001429580"/>
    </source>
</evidence>
<evidence type="ECO:0000256" key="7">
    <source>
        <dbReference type="ARBA" id="ARBA00023049"/>
    </source>
</evidence>
<evidence type="ECO:0000256" key="1">
    <source>
        <dbReference type="ARBA" id="ARBA00022670"/>
    </source>
</evidence>
<comment type="caution">
    <text evidence="10">The sequence shown here is derived from an EMBL/GenBank/DDBJ whole genome shotgun (WGS) entry which is preliminary data.</text>
</comment>
<dbReference type="Gene3D" id="3.30.1380.10">
    <property type="match status" value="1"/>
</dbReference>
<evidence type="ECO:0000256" key="5">
    <source>
        <dbReference type="ARBA" id="ARBA00022801"/>
    </source>
</evidence>
<dbReference type="EMBL" id="JAASQI010000004">
    <property type="protein sequence ID" value="NIJ58338.1"/>
    <property type="molecule type" value="Genomic_DNA"/>
</dbReference>
<keyword evidence="11" id="KW-1185">Reference proteome</keyword>
<feature type="signal peptide" evidence="9">
    <location>
        <begin position="1"/>
        <end position="28"/>
    </location>
</feature>
<organism evidence="10 11">
    <name type="scientific">Pseudochelatococcus lubricantis</name>
    <dbReference type="NCBI Taxonomy" id="1538102"/>
    <lineage>
        <taxon>Bacteria</taxon>
        <taxon>Pseudomonadati</taxon>
        <taxon>Pseudomonadota</taxon>
        <taxon>Alphaproteobacteria</taxon>
        <taxon>Hyphomicrobiales</taxon>
        <taxon>Chelatococcaceae</taxon>
        <taxon>Pseudochelatococcus</taxon>
    </lineage>
</organism>
<evidence type="ECO:0000256" key="3">
    <source>
        <dbReference type="ARBA" id="ARBA00022729"/>
    </source>
</evidence>
<proteinExistence type="predicted"/>
<dbReference type="Pfam" id="PF03411">
    <property type="entry name" value="Peptidase_M74"/>
    <property type="match status" value="1"/>
</dbReference>
<gene>
    <name evidence="10" type="ORF">FHS82_002180</name>
</gene>
<dbReference type="InterPro" id="IPR005073">
    <property type="entry name" value="Peptidase_M74"/>
</dbReference>
<dbReference type="NCBIfam" id="NF006947">
    <property type="entry name" value="PRK09429.1"/>
    <property type="match status" value="1"/>
</dbReference>
<evidence type="ECO:0000256" key="9">
    <source>
        <dbReference type="SAM" id="SignalP"/>
    </source>
</evidence>
<evidence type="ECO:0000313" key="10">
    <source>
        <dbReference type="EMBL" id="NIJ58338.1"/>
    </source>
</evidence>